<comment type="caution">
    <text evidence="13">The sequence shown here is derived from an EMBL/GenBank/DDBJ whole genome shotgun (WGS) entry which is preliminary data.</text>
</comment>
<dbReference type="EMBL" id="PDSK01000098">
    <property type="protein sequence ID" value="PIE33462.1"/>
    <property type="molecule type" value="Genomic_DNA"/>
</dbReference>
<dbReference type="HAMAP" id="MF_01220_B">
    <property type="entry name" value="PyrH_B"/>
    <property type="match status" value="1"/>
</dbReference>
<dbReference type="CDD" id="cd04254">
    <property type="entry name" value="AAK_UMPK-PyrH-Ec"/>
    <property type="match status" value="1"/>
</dbReference>
<comment type="function">
    <text evidence="11">Catalyzes the reversible phosphorylation of UMP to UDP.</text>
</comment>
<evidence type="ECO:0000256" key="1">
    <source>
        <dbReference type="ARBA" id="ARBA00004496"/>
    </source>
</evidence>
<dbReference type="InterPro" id="IPR036393">
    <property type="entry name" value="AceGlu_kinase-like_sf"/>
</dbReference>
<keyword evidence="7 11" id="KW-0418">Kinase</keyword>
<feature type="binding site" evidence="11">
    <location>
        <position position="162"/>
    </location>
    <ligand>
        <name>ATP</name>
        <dbReference type="ChEBI" id="CHEBI:30616"/>
    </ligand>
</feature>
<dbReference type="PANTHER" id="PTHR42833:SF4">
    <property type="entry name" value="URIDYLATE KINASE PUMPKIN, CHLOROPLASTIC"/>
    <property type="match status" value="1"/>
</dbReference>
<dbReference type="Proteomes" id="UP000230821">
    <property type="component" value="Unassembled WGS sequence"/>
</dbReference>
<protein>
    <recommendedName>
        <fullName evidence="11">Uridylate kinase</fullName>
        <shortName evidence="11">UK</shortName>
        <ecNumber evidence="11">2.7.4.22</ecNumber>
    </recommendedName>
    <alternativeName>
        <fullName evidence="11">Uridine monophosphate kinase</fullName>
        <shortName evidence="11">UMP kinase</shortName>
        <shortName evidence="11">UMPK</shortName>
    </alternativeName>
</protein>
<keyword evidence="9 11" id="KW-0665">Pyrimidine biosynthesis</keyword>
<feature type="region of interest" description="Involved in allosteric activation by GTP" evidence="11">
    <location>
        <begin position="20"/>
        <end position="25"/>
    </location>
</feature>
<dbReference type="GO" id="GO:0044210">
    <property type="term" value="P:'de novo' CTP biosynthetic process"/>
    <property type="evidence" value="ECO:0007669"/>
    <property type="project" value="UniProtKB-UniRule"/>
</dbReference>
<proteinExistence type="inferred from homology"/>
<evidence type="ECO:0000256" key="3">
    <source>
        <dbReference type="ARBA" id="ARBA00007614"/>
    </source>
</evidence>
<dbReference type="InterPro" id="IPR011817">
    <property type="entry name" value="Uridylate_kinase"/>
</dbReference>
<feature type="binding site" evidence="11">
    <location>
        <position position="59"/>
    </location>
    <ligand>
        <name>ATP</name>
        <dbReference type="ChEBI" id="CHEBI:30616"/>
    </ligand>
</feature>
<evidence type="ECO:0000256" key="2">
    <source>
        <dbReference type="ARBA" id="ARBA00004791"/>
    </source>
</evidence>
<dbReference type="GO" id="GO:0033862">
    <property type="term" value="F:UMP kinase activity"/>
    <property type="evidence" value="ECO:0007669"/>
    <property type="project" value="UniProtKB-EC"/>
</dbReference>
<feature type="binding site" evidence="11">
    <location>
        <begin position="135"/>
        <end position="142"/>
    </location>
    <ligand>
        <name>UMP</name>
        <dbReference type="ChEBI" id="CHEBI:57865"/>
    </ligand>
</feature>
<evidence type="ECO:0000256" key="9">
    <source>
        <dbReference type="ARBA" id="ARBA00022975"/>
    </source>
</evidence>
<evidence type="ECO:0000256" key="11">
    <source>
        <dbReference type="HAMAP-Rule" id="MF_01220"/>
    </source>
</evidence>
<organism evidence="13 14">
    <name type="scientific">candidate division KSB3 bacterium</name>
    <dbReference type="NCBI Taxonomy" id="2044937"/>
    <lineage>
        <taxon>Bacteria</taxon>
        <taxon>candidate division KSB3</taxon>
    </lineage>
</organism>
<dbReference type="FunFam" id="3.40.1160.10:FF:000001">
    <property type="entry name" value="Uridylate kinase"/>
    <property type="match status" value="1"/>
</dbReference>
<feature type="binding site" evidence="11">
    <location>
        <position position="171"/>
    </location>
    <ligand>
        <name>ATP</name>
        <dbReference type="ChEBI" id="CHEBI:30616"/>
    </ligand>
</feature>
<evidence type="ECO:0000256" key="4">
    <source>
        <dbReference type="ARBA" id="ARBA00022490"/>
    </source>
</evidence>
<comment type="subcellular location">
    <subcellularLocation>
        <location evidence="1 11">Cytoplasm</location>
    </subcellularLocation>
</comment>
<keyword evidence="6 11" id="KW-0547">Nucleotide-binding</keyword>
<evidence type="ECO:0000313" key="14">
    <source>
        <dbReference type="Proteomes" id="UP000230821"/>
    </source>
</evidence>
<name>A0A2G6KES6_9BACT</name>
<dbReference type="PANTHER" id="PTHR42833">
    <property type="entry name" value="URIDYLATE KINASE"/>
    <property type="match status" value="1"/>
</dbReference>
<feature type="binding site" evidence="11">
    <location>
        <position position="54"/>
    </location>
    <ligand>
        <name>UMP</name>
        <dbReference type="ChEBI" id="CHEBI:57865"/>
    </ligand>
</feature>
<feature type="binding site" evidence="11">
    <location>
        <position position="55"/>
    </location>
    <ligand>
        <name>ATP</name>
        <dbReference type="ChEBI" id="CHEBI:30616"/>
    </ligand>
</feature>
<evidence type="ECO:0000256" key="7">
    <source>
        <dbReference type="ARBA" id="ARBA00022777"/>
    </source>
</evidence>
<dbReference type="SUPFAM" id="SSF53633">
    <property type="entry name" value="Carbamate kinase-like"/>
    <property type="match status" value="1"/>
</dbReference>
<dbReference type="EC" id="2.7.4.22" evidence="11"/>
<evidence type="ECO:0000256" key="5">
    <source>
        <dbReference type="ARBA" id="ARBA00022679"/>
    </source>
</evidence>
<accession>A0A2G6KES6</accession>
<keyword evidence="4 11" id="KW-0963">Cytoplasm</keyword>
<evidence type="ECO:0000256" key="8">
    <source>
        <dbReference type="ARBA" id="ARBA00022840"/>
    </source>
</evidence>
<dbReference type="Gene3D" id="3.40.1160.10">
    <property type="entry name" value="Acetylglutamate kinase-like"/>
    <property type="match status" value="1"/>
</dbReference>
<dbReference type="GO" id="GO:0005524">
    <property type="term" value="F:ATP binding"/>
    <property type="evidence" value="ECO:0007669"/>
    <property type="project" value="UniProtKB-KW"/>
</dbReference>
<dbReference type="InterPro" id="IPR001048">
    <property type="entry name" value="Asp/Glu/Uridylate_kinase"/>
</dbReference>
<dbReference type="GO" id="GO:0006225">
    <property type="term" value="P:UDP biosynthetic process"/>
    <property type="evidence" value="ECO:0007669"/>
    <property type="project" value="TreeGrafter"/>
</dbReference>
<dbReference type="NCBIfam" id="TIGR02075">
    <property type="entry name" value="pyrH_bact"/>
    <property type="match status" value="1"/>
</dbReference>
<keyword evidence="5 11" id="KW-0808">Transferase</keyword>
<comment type="pathway">
    <text evidence="2 11">Pyrimidine metabolism; CTP biosynthesis via de novo pathway; UDP from UMP (UMPK route): step 1/1.</text>
</comment>
<feature type="domain" description="Aspartate/glutamate/uridylate kinase" evidence="12">
    <location>
        <begin position="8"/>
        <end position="216"/>
    </location>
</feature>
<feature type="binding site" evidence="11">
    <location>
        <position position="74"/>
    </location>
    <ligand>
        <name>UMP</name>
        <dbReference type="ChEBI" id="CHEBI:57865"/>
    </ligand>
</feature>
<comment type="similarity">
    <text evidence="3 11">Belongs to the UMP kinase family.</text>
</comment>
<evidence type="ECO:0000256" key="10">
    <source>
        <dbReference type="ARBA" id="ARBA00047767"/>
    </source>
</evidence>
<gene>
    <name evidence="11" type="primary">pyrH</name>
    <name evidence="13" type="ORF">CSA56_11690</name>
</gene>
<dbReference type="GO" id="GO:0005737">
    <property type="term" value="C:cytoplasm"/>
    <property type="evidence" value="ECO:0007669"/>
    <property type="project" value="UniProtKB-SubCell"/>
</dbReference>
<evidence type="ECO:0000256" key="6">
    <source>
        <dbReference type="ARBA" id="ARBA00022741"/>
    </source>
</evidence>
<dbReference type="PIRSF" id="PIRSF005650">
    <property type="entry name" value="Uridylate_kin"/>
    <property type="match status" value="1"/>
</dbReference>
<dbReference type="AlphaFoldDB" id="A0A2G6KES6"/>
<dbReference type="UniPathway" id="UPA00159">
    <property type="reaction ID" value="UER00275"/>
</dbReference>
<feature type="binding site" evidence="11">
    <location>
        <position position="168"/>
    </location>
    <ligand>
        <name>ATP</name>
        <dbReference type="ChEBI" id="CHEBI:30616"/>
    </ligand>
</feature>
<dbReference type="Pfam" id="PF00696">
    <property type="entry name" value="AA_kinase"/>
    <property type="match status" value="1"/>
</dbReference>
<reference evidence="13 14" key="1">
    <citation type="submission" date="2017-10" db="EMBL/GenBank/DDBJ databases">
        <title>Novel microbial diversity and functional potential in the marine mammal oral microbiome.</title>
        <authorList>
            <person name="Dudek N.K."/>
            <person name="Sun C.L."/>
            <person name="Burstein D."/>
            <person name="Kantor R.S."/>
            <person name="Aliaga Goltsman D.S."/>
            <person name="Bik E.M."/>
            <person name="Thomas B.C."/>
            <person name="Banfield J.F."/>
            <person name="Relman D.A."/>
        </authorList>
    </citation>
    <scope>NUCLEOTIDE SEQUENCE [LARGE SCALE GENOMIC DNA]</scope>
    <source>
        <strain evidence="13">DOLJORAL78_47_16</strain>
    </source>
</reference>
<comment type="subunit">
    <text evidence="11">Homohexamer.</text>
</comment>
<comment type="activity regulation">
    <text evidence="11">Allosterically activated by GTP. Inhibited by UTP.</text>
</comment>
<keyword evidence="8 11" id="KW-0067">ATP-binding</keyword>
<sequence>MPSIAYTRILLKLSGEVLAGEQGVGLDGTMLDYVASEVKSAVELGVQVAIVIGGGNLFRGVQGESRGIPRASGDFIGMLATVMNSIALQETLKSLGVSAQVQTATDMGPIAEPFVRQKALEYLDNGDVVIFGGGTGHPFFTTDTAASLRAVEVEANAIFKATKVDGVYSDDPVRNPRATRFEEISYREVLQRRLQVMDLTAISLCMEHNMPIIVFNLKQPGNVKRIVAGEAIGTKVIG</sequence>
<evidence type="ECO:0000259" key="12">
    <source>
        <dbReference type="Pfam" id="PF00696"/>
    </source>
</evidence>
<feature type="binding site" evidence="11">
    <location>
        <begin position="12"/>
        <end position="15"/>
    </location>
    <ligand>
        <name>ATP</name>
        <dbReference type="ChEBI" id="CHEBI:30616"/>
    </ligand>
</feature>
<keyword evidence="11" id="KW-0021">Allosteric enzyme</keyword>
<evidence type="ECO:0000313" key="13">
    <source>
        <dbReference type="EMBL" id="PIE33462.1"/>
    </source>
</evidence>
<comment type="catalytic activity">
    <reaction evidence="10 11">
        <text>UMP + ATP = UDP + ADP</text>
        <dbReference type="Rhea" id="RHEA:24400"/>
        <dbReference type="ChEBI" id="CHEBI:30616"/>
        <dbReference type="ChEBI" id="CHEBI:57865"/>
        <dbReference type="ChEBI" id="CHEBI:58223"/>
        <dbReference type="ChEBI" id="CHEBI:456216"/>
        <dbReference type="EC" id="2.7.4.22"/>
    </reaction>
</comment>
<dbReference type="InterPro" id="IPR015963">
    <property type="entry name" value="Uridylate_kinase_bac"/>
</dbReference>
<comment type="caution">
    <text evidence="11">Lacks conserved residue(s) required for the propagation of feature annotation.</text>
</comment>